<dbReference type="Proteomes" id="UP000001052">
    <property type="component" value="Chromosome"/>
</dbReference>
<keyword evidence="1" id="KW-0472">Membrane</keyword>
<evidence type="ECO:0000256" key="1">
    <source>
        <dbReference type="SAM" id="Phobius"/>
    </source>
</evidence>
<proteinExistence type="predicted"/>
<organism evidence="2 3">
    <name type="scientific">Desulfohalobium retbaense (strain ATCC 49708 / DSM 5692 / JCM 16813 / HR100)</name>
    <dbReference type="NCBI Taxonomy" id="485915"/>
    <lineage>
        <taxon>Bacteria</taxon>
        <taxon>Pseudomonadati</taxon>
        <taxon>Thermodesulfobacteriota</taxon>
        <taxon>Desulfovibrionia</taxon>
        <taxon>Desulfovibrionales</taxon>
        <taxon>Desulfohalobiaceae</taxon>
        <taxon>Desulfohalobium</taxon>
    </lineage>
</organism>
<evidence type="ECO:0000313" key="3">
    <source>
        <dbReference type="Proteomes" id="UP000001052"/>
    </source>
</evidence>
<dbReference type="STRING" id="485915.Dret_1550"/>
<sequence>MRVQCIRLLGFSFFGIEIAIGIGIDAGGRFILSLPALYRILRLADNQHILTSFSCPSAISLRSR</sequence>
<dbReference type="EMBL" id="CP001734">
    <property type="protein sequence ID" value="ACV68834.1"/>
    <property type="molecule type" value="Genomic_DNA"/>
</dbReference>
<protein>
    <submittedName>
        <fullName evidence="2">Uncharacterized protein</fullName>
    </submittedName>
</protein>
<feature type="transmembrane region" description="Helical" evidence="1">
    <location>
        <begin position="6"/>
        <end position="32"/>
    </location>
</feature>
<dbReference type="HOGENOM" id="CLU_2860445_0_0_7"/>
<reference evidence="2 3" key="2">
    <citation type="journal article" date="2010" name="Stand. Genomic Sci.">
        <title>Complete genome sequence of Desulfohalobium retbaense type strain (HR(100)).</title>
        <authorList>
            <person name="Spring S."/>
            <person name="Nolan M."/>
            <person name="Lapidus A."/>
            <person name="Glavina Del Rio T."/>
            <person name="Copeland A."/>
            <person name="Tice H."/>
            <person name="Cheng J.F."/>
            <person name="Lucas S."/>
            <person name="Land M."/>
            <person name="Chen F."/>
            <person name="Bruce D."/>
            <person name="Goodwin L."/>
            <person name="Pitluck S."/>
            <person name="Ivanova N."/>
            <person name="Mavromatis K."/>
            <person name="Mikhailova N."/>
            <person name="Pati A."/>
            <person name="Chen A."/>
            <person name="Palaniappan K."/>
            <person name="Hauser L."/>
            <person name="Chang Y.J."/>
            <person name="Jeffries C.D."/>
            <person name="Munk C."/>
            <person name="Kiss H."/>
            <person name="Chain P."/>
            <person name="Han C."/>
            <person name="Brettin T."/>
            <person name="Detter J.C."/>
            <person name="Schuler E."/>
            <person name="Goker M."/>
            <person name="Rohde M."/>
            <person name="Bristow J."/>
            <person name="Eisen J.A."/>
            <person name="Markowitz V."/>
            <person name="Hugenholtz P."/>
            <person name="Kyrpides N.C."/>
            <person name="Klenk H.P."/>
        </authorList>
    </citation>
    <scope>NUCLEOTIDE SEQUENCE [LARGE SCALE GENOMIC DNA]</scope>
    <source>
        <strain evidence="2 3">DSM 5692</strain>
    </source>
</reference>
<keyword evidence="3" id="KW-1185">Reference proteome</keyword>
<gene>
    <name evidence="2" type="ordered locus">Dret_1550</name>
</gene>
<evidence type="ECO:0000313" key="2">
    <source>
        <dbReference type="EMBL" id="ACV68834.1"/>
    </source>
</evidence>
<name>C8X337_DESRD</name>
<keyword evidence="1" id="KW-1133">Transmembrane helix</keyword>
<accession>C8X337</accession>
<reference evidence="3" key="1">
    <citation type="submission" date="2009-09" db="EMBL/GenBank/DDBJ databases">
        <title>The complete chromosome of Desulfohalobium retbaense DSM 5692.</title>
        <authorList>
            <consortium name="US DOE Joint Genome Institute (JGI-PGF)"/>
            <person name="Lucas S."/>
            <person name="Copeland A."/>
            <person name="Lapidus A."/>
            <person name="Glavina del Rio T."/>
            <person name="Dalin E."/>
            <person name="Tice H."/>
            <person name="Bruce D."/>
            <person name="Goodwin L."/>
            <person name="Pitluck S."/>
            <person name="Kyrpides N."/>
            <person name="Mavromatis K."/>
            <person name="Ivanova N."/>
            <person name="Mikhailova N."/>
            <person name="Munk A.C."/>
            <person name="Brettin T."/>
            <person name="Detter J.C."/>
            <person name="Han C."/>
            <person name="Tapia R."/>
            <person name="Larimer F."/>
            <person name="Land M."/>
            <person name="Hauser L."/>
            <person name="Markowitz V."/>
            <person name="Cheng J.-F."/>
            <person name="Hugenholtz P."/>
            <person name="Woyke T."/>
            <person name="Wu D."/>
            <person name="Spring S."/>
            <person name="Klenk H.-P."/>
            <person name="Eisen J.A."/>
        </authorList>
    </citation>
    <scope>NUCLEOTIDE SEQUENCE [LARGE SCALE GENOMIC DNA]</scope>
    <source>
        <strain evidence="3">DSM 5692</strain>
    </source>
</reference>
<dbReference type="AlphaFoldDB" id="C8X337"/>
<dbReference type="KEGG" id="drt:Dret_1550"/>
<keyword evidence="1" id="KW-0812">Transmembrane</keyword>